<dbReference type="RefSeq" id="WP_003450205.1">
    <property type="nucleotide sequence ID" value="NZ_CATNYD010000001.1"/>
</dbReference>
<evidence type="ECO:0000313" key="1">
    <source>
        <dbReference type="EMBL" id="SQB60674.1"/>
    </source>
</evidence>
<evidence type="ECO:0000313" key="2">
    <source>
        <dbReference type="Proteomes" id="UP000249986"/>
    </source>
</evidence>
<dbReference type="Proteomes" id="UP000249986">
    <property type="component" value="Unassembled WGS sequence"/>
</dbReference>
<proteinExistence type="predicted"/>
<protein>
    <submittedName>
        <fullName evidence="1">Uncharacterized protein</fullName>
    </submittedName>
</protein>
<dbReference type="EMBL" id="UAWG01000019">
    <property type="protein sequence ID" value="SQB60674.1"/>
    <property type="molecule type" value="Genomic_DNA"/>
</dbReference>
<organism evidence="1 2">
    <name type="scientific">Clostridium perfringens</name>
    <dbReference type="NCBI Taxonomy" id="1502"/>
    <lineage>
        <taxon>Bacteria</taxon>
        <taxon>Bacillati</taxon>
        <taxon>Bacillota</taxon>
        <taxon>Clostridia</taxon>
        <taxon>Eubacteriales</taxon>
        <taxon>Clostridiaceae</taxon>
        <taxon>Clostridium</taxon>
    </lineage>
</organism>
<accession>A0A2X2Y965</accession>
<gene>
    <name evidence="1" type="ORF">NCTC10719_02329</name>
</gene>
<sequence>MNKIKGEELRDFLDSESKKIAILDNNSANFFYTISNKANVDELLNKYDLILIPNWVFVEIKDSNLRLNYLRGINGKNNKVRVIDEEEYEVFAKYKSKWLYKFYLNTCFLNARLKTYLKKNVEKEDLDDLDDYEFWMKGFYDNAFEKKILNNGREKRKNAGEISICILALIIAYIYRNFKHTVTIISEDRDAYEYLKKAKEEIIKDNIIDLEEKSTITFKSNDFIIKEIYSNDLILNNSSIEEIIKVRSIRRVRYIVEALDGSIEEHCKLLNNEMFYSLIKNEIINIIF</sequence>
<name>A0A2X2Y965_CLOPF</name>
<reference evidence="1 2" key="1">
    <citation type="submission" date="2018-06" db="EMBL/GenBank/DDBJ databases">
        <authorList>
            <consortium name="Pathogen Informatics"/>
            <person name="Doyle S."/>
        </authorList>
    </citation>
    <scope>NUCLEOTIDE SEQUENCE [LARGE SCALE GENOMIC DNA]</scope>
    <source>
        <strain evidence="1 2">NCTC10719</strain>
    </source>
</reference>
<dbReference type="AlphaFoldDB" id="A0A2X2Y965"/>